<reference evidence="10" key="1">
    <citation type="submission" date="2019-12" db="EMBL/GenBank/DDBJ databases">
        <title>Genome sequencing and annotation of Brassica cretica.</title>
        <authorList>
            <person name="Studholme D.J."/>
            <person name="Sarris P.F."/>
        </authorList>
    </citation>
    <scope>NUCLEOTIDE SEQUENCE</scope>
    <source>
        <strain evidence="10">PFS-001/15</strain>
        <tissue evidence="10">Leaf</tissue>
    </source>
</reference>
<evidence type="ECO:0000256" key="3">
    <source>
        <dbReference type="ARBA" id="ARBA00022692"/>
    </source>
</evidence>
<feature type="repeat" description="PPR" evidence="8">
    <location>
        <begin position="283"/>
        <end position="317"/>
    </location>
</feature>
<feature type="repeat" description="PPR" evidence="8">
    <location>
        <begin position="108"/>
        <end position="142"/>
    </location>
</feature>
<dbReference type="GO" id="GO:0003729">
    <property type="term" value="F:mRNA binding"/>
    <property type="evidence" value="ECO:0007669"/>
    <property type="project" value="TreeGrafter"/>
</dbReference>
<dbReference type="FunFam" id="1.25.40.10:FF:000558">
    <property type="entry name" value="Pentatricopeptide repeat-containing protein At5g39710"/>
    <property type="match status" value="1"/>
</dbReference>
<evidence type="ECO:0000313" key="11">
    <source>
        <dbReference type="Proteomes" id="UP000712281"/>
    </source>
</evidence>
<dbReference type="PANTHER" id="PTHR47932:SF7">
    <property type="entry name" value="PENTATRICOPEPTIDE (PPR) REPEAT PROTEIN"/>
    <property type="match status" value="1"/>
</dbReference>
<keyword evidence="5" id="KW-0256">Endoplasmic reticulum</keyword>
<gene>
    <name evidence="10" type="ORF">F2Q68_00042716</name>
</gene>
<evidence type="ECO:0000256" key="7">
    <source>
        <dbReference type="ARBA" id="ARBA00023136"/>
    </source>
</evidence>
<organism evidence="10 11">
    <name type="scientific">Brassica cretica</name>
    <name type="common">Mustard</name>
    <dbReference type="NCBI Taxonomy" id="69181"/>
    <lineage>
        <taxon>Eukaryota</taxon>
        <taxon>Viridiplantae</taxon>
        <taxon>Streptophyta</taxon>
        <taxon>Embryophyta</taxon>
        <taxon>Tracheophyta</taxon>
        <taxon>Spermatophyta</taxon>
        <taxon>Magnoliopsida</taxon>
        <taxon>eudicotyledons</taxon>
        <taxon>Gunneridae</taxon>
        <taxon>Pentapetalae</taxon>
        <taxon>rosids</taxon>
        <taxon>malvids</taxon>
        <taxon>Brassicales</taxon>
        <taxon>Brassicaceae</taxon>
        <taxon>Brassiceae</taxon>
        <taxon>Brassica</taxon>
    </lineage>
</organism>
<keyword evidence="4" id="KW-0677">Repeat</keyword>
<evidence type="ECO:0000256" key="5">
    <source>
        <dbReference type="ARBA" id="ARBA00022824"/>
    </source>
</evidence>
<keyword evidence="3" id="KW-0812">Transmembrane</keyword>
<evidence type="ECO:0000256" key="4">
    <source>
        <dbReference type="ARBA" id="ARBA00022737"/>
    </source>
</evidence>
<evidence type="ECO:0000259" key="9">
    <source>
        <dbReference type="Pfam" id="PF23276"/>
    </source>
</evidence>
<protein>
    <recommendedName>
        <fullName evidence="9">Pentatricopeptide repeat-containing protein-mitochondrial domain-containing protein</fullName>
    </recommendedName>
</protein>
<comment type="caution">
    <text evidence="10">The sequence shown here is derived from an EMBL/GenBank/DDBJ whole genome shotgun (WGS) entry which is preliminary data.</text>
</comment>
<feature type="repeat" description="PPR" evidence="8">
    <location>
        <begin position="143"/>
        <end position="177"/>
    </location>
</feature>
<evidence type="ECO:0000313" key="10">
    <source>
        <dbReference type="EMBL" id="KAF2618075.1"/>
    </source>
</evidence>
<dbReference type="GO" id="GO:0005789">
    <property type="term" value="C:endoplasmic reticulum membrane"/>
    <property type="evidence" value="ECO:0007669"/>
    <property type="project" value="UniProtKB-SubCell"/>
</dbReference>
<feature type="repeat" description="PPR" evidence="8">
    <location>
        <begin position="318"/>
        <end position="352"/>
    </location>
</feature>
<evidence type="ECO:0000256" key="2">
    <source>
        <dbReference type="ARBA" id="ARBA00007626"/>
    </source>
</evidence>
<dbReference type="Pfam" id="PF13041">
    <property type="entry name" value="PPR_2"/>
    <property type="match status" value="3"/>
</dbReference>
<dbReference type="Gene3D" id="1.25.40.10">
    <property type="entry name" value="Tetratricopeptide repeat domain"/>
    <property type="match status" value="4"/>
</dbReference>
<dbReference type="PANTHER" id="PTHR47932">
    <property type="entry name" value="ATPASE EXPRESSION PROTEIN 3"/>
    <property type="match status" value="1"/>
</dbReference>
<feature type="repeat" description="PPR" evidence="8">
    <location>
        <begin position="248"/>
        <end position="282"/>
    </location>
</feature>
<dbReference type="AlphaFoldDB" id="A0A8S9MDV0"/>
<dbReference type="Pfam" id="PF12854">
    <property type="entry name" value="PPR_1"/>
    <property type="match status" value="1"/>
</dbReference>
<dbReference type="InterPro" id="IPR057027">
    <property type="entry name" value="TPR_mt"/>
</dbReference>
<dbReference type="InterPro" id="IPR024512">
    <property type="entry name" value="Ser_palmitoyltrfase_ssu-like"/>
</dbReference>
<evidence type="ECO:0000256" key="8">
    <source>
        <dbReference type="PROSITE-ProRule" id="PRU00708"/>
    </source>
</evidence>
<feature type="repeat" description="PPR" evidence="8">
    <location>
        <begin position="213"/>
        <end position="247"/>
    </location>
</feature>
<comment type="subcellular location">
    <subcellularLocation>
        <location evidence="1">Endoplasmic reticulum membrane</location>
        <topology evidence="1">Multi-pass membrane protein</topology>
    </subcellularLocation>
</comment>
<evidence type="ECO:0000256" key="6">
    <source>
        <dbReference type="ARBA" id="ARBA00022989"/>
    </source>
</evidence>
<accession>A0A8S9MDV0</accession>
<dbReference type="NCBIfam" id="TIGR00756">
    <property type="entry name" value="PPR"/>
    <property type="match status" value="9"/>
</dbReference>
<evidence type="ECO:0000256" key="1">
    <source>
        <dbReference type="ARBA" id="ARBA00004477"/>
    </source>
</evidence>
<name>A0A8S9MDV0_BRACR</name>
<dbReference type="Pfam" id="PF23276">
    <property type="entry name" value="TPR_24"/>
    <property type="match status" value="1"/>
</dbReference>
<comment type="similarity">
    <text evidence="2">Belongs to the PPR family. P subfamily.</text>
</comment>
<dbReference type="PROSITE" id="PS51375">
    <property type="entry name" value="PPR"/>
    <property type="match status" value="8"/>
</dbReference>
<dbReference type="EMBL" id="QGKW02000007">
    <property type="protein sequence ID" value="KAF2618075.1"/>
    <property type="molecule type" value="Genomic_DNA"/>
</dbReference>
<keyword evidence="7" id="KW-0472">Membrane</keyword>
<feature type="domain" description="Pentatricopeptide repeat-containing protein-mitochondrial" evidence="9">
    <location>
        <begin position="81"/>
        <end position="204"/>
    </location>
</feature>
<dbReference type="Pfam" id="PF11779">
    <property type="entry name" value="SPT_ssu-like"/>
    <property type="match status" value="1"/>
</dbReference>
<dbReference type="InterPro" id="IPR002885">
    <property type="entry name" value="PPR_rpt"/>
</dbReference>
<dbReference type="Proteomes" id="UP000712281">
    <property type="component" value="Unassembled WGS sequence"/>
</dbReference>
<keyword evidence="6" id="KW-1133">Transmembrane helix</keyword>
<feature type="repeat" description="PPR" evidence="8">
    <location>
        <begin position="178"/>
        <end position="212"/>
    </location>
</feature>
<sequence length="611" mass="69702">MRRSITIAIALTAKTFLHHRHLLAKGNPLSHGLRAFSVGSNYRERLRSELHSIKLHDAVDLFYHMADSRPLPSIIDFSRLLTAIAKMKQHDLVIYLFTQLENLKIPHDLYSFSILIDCLCRCSKLSVALSFLGKMMKLGYSPSVVTLGSLVNGFCQVNRIHDAVSLIDQMVECDYEPNAVIYNTIIASLCENRCLSAAIYYFHHMENVGVRPDVVSYNSLITGLFSAGVWGLSARLLSDMMKKGIKPDVITFSAVIDAFVKEGRILEAKEVYKEMIRRSVDPNIVTYNSLINGLCMNNRLDEAKSTFRLMARRGCSPNLVTYNTLINGFCKSMRVDDGMRIFFMMVRDGLVGDTFTYNTLFQGYCQVGRFNAADEILCRMVSCGVRPDIFTYNILLDCLCVERALVLLEDMEKSEMVIGIITYNIIIKGMCKAGMVEDAWNFDSDMNWVQRKIYLYNVTFGLYMLDWWERYLFRKISDLCLHLSLALCLSSTLKSDGLVVVLMWFVAYNGTRYFSELFKRNECMIHSALWLPQDNFVCFQKQKDKSSIAFDITLPSSSFSYAFSWGTFDMKAGSVPDTVEAWNLPRACTSSFNVYLQNLYAASHLPFQQRL</sequence>
<feature type="repeat" description="PPR" evidence="8">
    <location>
        <begin position="353"/>
        <end position="387"/>
    </location>
</feature>
<dbReference type="InterPro" id="IPR011990">
    <property type="entry name" value="TPR-like_helical_dom_sf"/>
</dbReference>
<proteinExistence type="inferred from homology"/>